<comment type="function">
    <text evidence="5">Produces N-formyl-kynurenine through the oxidation of tryptophan.</text>
</comment>
<keyword evidence="5" id="KW-0223">Dioxygenase</keyword>
<evidence type="ECO:0000256" key="2">
    <source>
        <dbReference type="ARBA" id="ARBA00022723"/>
    </source>
</evidence>
<dbReference type="GO" id="GO:0033754">
    <property type="term" value="F:indoleamine 2,3-dioxygenase activity"/>
    <property type="evidence" value="ECO:0007669"/>
    <property type="project" value="UniProtKB-EC"/>
</dbReference>
<dbReference type="PANTHER" id="PTHR28657:SF5">
    <property type="entry name" value="INDOLEAMINE 2,3-DIOXYGENASE"/>
    <property type="match status" value="1"/>
</dbReference>
<gene>
    <name evidence="7" type="primary">BNA2</name>
    <name evidence="7" type="ORF">ATY40_BA7500991</name>
</gene>
<keyword evidence="8" id="KW-1185">Reference proteome</keyword>
<dbReference type="FunFam" id="1.20.58.480:FF:000004">
    <property type="entry name" value="Indoleamine 2,3-dioxygenase subfamily"/>
    <property type="match status" value="1"/>
</dbReference>
<evidence type="ECO:0000313" key="7">
    <source>
        <dbReference type="EMBL" id="ANZ74802.1"/>
    </source>
</evidence>
<organism evidence="7 8">
    <name type="scientific">Komagataella pastoris</name>
    <name type="common">Yeast</name>
    <name type="synonym">Pichia pastoris</name>
    <dbReference type="NCBI Taxonomy" id="4922"/>
    <lineage>
        <taxon>Eukaryota</taxon>
        <taxon>Fungi</taxon>
        <taxon>Dikarya</taxon>
        <taxon>Ascomycota</taxon>
        <taxon>Saccharomycotina</taxon>
        <taxon>Pichiomycetes</taxon>
        <taxon>Pichiales</taxon>
        <taxon>Pichiaceae</taxon>
        <taxon>Komagataella</taxon>
    </lineage>
</organism>
<evidence type="ECO:0000313" key="8">
    <source>
        <dbReference type="Proteomes" id="UP000094565"/>
    </source>
</evidence>
<dbReference type="GO" id="GO:0019441">
    <property type="term" value="P:L-tryptophan catabolic process to kynurenine"/>
    <property type="evidence" value="ECO:0007669"/>
    <property type="project" value="UniProtKB-UniRule"/>
</dbReference>
<feature type="region of interest" description="Disordered" evidence="6">
    <location>
        <begin position="370"/>
        <end position="393"/>
    </location>
</feature>
<dbReference type="EC" id="1.13.11.52" evidence="5"/>
<dbReference type="PANTHER" id="PTHR28657">
    <property type="entry name" value="INDOLEAMINE 2,3-DIOXYGENASE"/>
    <property type="match status" value="1"/>
</dbReference>
<keyword evidence="5" id="KW-0560">Oxidoreductase</keyword>
<dbReference type="OrthoDB" id="540174at2759"/>
<name>A0A1B2JA16_PICPA</name>
<dbReference type="Proteomes" id="UP000094565">
    <property type="component" value="Chromosome 1"/>
</dbReference>
<keyword evidence="2 4" id="KW-0479">Metal-binding</keyword>
<keyword evidence="4 5" id="KW-0349">Heme</keyword>
<evidence type="ECO:0000256" key="4">
    <source>
        <dbReference type="PIRSR" id="PIRSR600898-1"/>
    </source>
</evidence>
<evidence type="ECO:0000256" key="1">
    <source>
        <dbReference type="ARBA" id="ARBA00007119"/>
    </source>
</evidence>
<evidence type="ECO:0000256" key="6">
    <source>
        <dbReference type="SAM" id="MobiDB-lite"/>
    </source>
</evidence>
<dbReference type="SUPFAM" id="SSF140959">
    <property type="entry name" value="Indolic compounds 2,3-dioxygenase-like"/>
    <property type="match status" value="1"/>
</dbReference>
<dbReference type="GO" id="GO:0020037">
    <property type="term" value="F:heme binding"/>
    <property type="evidence" value="ECO:0007669"/>
    <property type="project" value="UniProtKB-UniRule"/>
</dbReference>
<keyword evidence="3 4" id="KW-0408">Iron</keyword>
<dbReference type="PROSITE" id="PS00876">
    <property type="entry name" value="IDO_1"/>
    <property type="match status" value="1"/>
</dbReference>
<feature type="binding site" description="proximal binding residue" evidence="4">
    <location>
        <position position="350"/>
    </location>
    <ligand>
        <name>heme b</name>
        <dbReference type="ChEBI" id="CHEBI:60344"/>
    </ligand>
    <ligandPart>
        <name>Fe</name>
        <dbReference type="ChEBI" id="CHEBI:18248"/>
    </ligandPart>
</feature>
<dbReference type="Pfam" id="PF01231">
    <property type="entry name" value="IDO"/>
    <property type="match status" value="1"/>
</dbReference>
<dbReference type="GO" id="GO:0046872">
    <property type="term" value="F:metal ion binding"/>
    <property type="evidence" value="ECO:0007669"/>
    <property type="project" value="UniProtKB-UniRule"/>
</dbReference>
<evidence type="ECO:0000256" key="3">
    <source>
        <dbReference type="ARBA" id="ARBA00023004"/>
    </source>
</evidence>
<dbReference type="EMBL" id="CP014584">
    <property type="protein sequence ID" value="ANZ74802.1"/>
    <property type="molecule type" value="Genomic_DNA"/>
</dbReference>
<reference evidence="7 8" key="1">
    <citation type="submission" date="2016-02" db="EMBL/GenBank/DDBJ databases">
        <title>Comparative genomic and transcriptomic foundation for Pichia pastoris.</title>
        <authorList>
            <person name="Love K.R."/>
            <person name="Shah K.A."/>
            <person name="Whittaker C.A."/>
            <person name="Wu J."/>
            <person name="Bartlett M.C."/>
            <person name="Ma D."/>
            <person name="Leeson R.L."/>
            <person name="Priest M."/>
            <person name="Young S.K."/>
            <person name="Love J.C."/>
        </authorList>
    </citation>
    <scope>NUCLEOTIDE SEQUENCE [LARGE SCALE GENOMIC DNA]</scope>
    <source>
        <strain evidence="7 8">ATCC 28485</strain>
    </source>
</reference>
<dbReference type="AlphaFoldDB" id="A0A1B2JA16"/>
<dbReference type="InterPro" id="IPR037217">
    <property type="entry name" value="Trp/Indoleamine_2_3_dOase-like"/>
</dbReference>
<dbReference type="GO" id="GO:0034354">
    <property type="term" value="P:'de novo' NAD+ biosynthetic process from L-tryptophan"/>
    <property type="evidence" value="ECO:0007669"/>
    <property type="project" value="TreeGrafter"/>
</dbReference>
<accession>A0A1B2JA16</accession>
<dbReference type="GO" id="GO:0005737">
    <property type="term" value="C:cytoplasm"/>
    <property type="evidence" value="ECO:0007669"/>
    <property type="project" value="TreeGrafter"/>
</dbReference>
<evidence type="ECO:0000256" key="5">
    <source>
        <dbReference type="RuleBase" id="RU369119"/>
    </source>
</evidence>
<protein>
    <recommendedName>
        <fullName evidence="5">Indoleamine 2,3-dioxygenase</fullName>
        <ecNumber evidence="5">1.13.11.52</ecNumber>
    </recommendedName>
</protein>
<comment type="catalytic activity">
    <reaction evidence="5">
        <text>L-tryptophan + O2 = N-formyl-L-kynurenine</text>
        <dbReference type="Rhea" id="RHEA:24536"/>
        <dbReference type="ChEBI" id="CHEBI:15379"/>
        <dbReference type="ChEBI" id="CHEBI:57912"/>
        <dbReference type="ChEBI" id="CHEBI:58629"/>
    </reaction>
</comment>
<dbReference type="Gene3D" id="1.20.58.480">
    <property type="match status" value="1"/>
</dbReference>
<sequence>MIDLPKLEDYDVSPRTGFLPEELPLERLPQEYYKPWEDLVSVLSSLILTKRIRNVVDEKMPLLKVDRLTNDAQYRRAYSVLTFLAHAYVWGVGEPKDKLPIQISQPLLQVSAHLEIPPVLTYSGCVLWNYKEIFKGEDMSLDNIDCITTFTGGIDENWFYLVSVYFEYKGANCIVQGLEALKSARNGEIEKVTAHLQQMAGAIDELGSVMMQMEDMCDPHIFYFRIRPYLAGWKNMTDAGLPNGVIYGNEKLPRAYSGGSNAQSSLIQALDLLLNVEHHATGEKEKLGSSGHSFINEMREYMPGKHRRFLEHLSKVNNIHEYVRSNSGNEELVLSYDACLAMLKSFRDKHIQIVTRYIILQAQKSRNLGSTSTKTVRSGLAKKSSSQQERGTGGTALLPFLKQCRDETGSTAASSWGKRMLVDGMLQLNIKPVSADSVQDDDNIVGLAGSWNNDNDQKKGHW</sequence>
<dbReference type="InterPro" id="IPR000898">
    <property type="entry name" value="Indolamine_dOase"/>
</dbReference>
<comment type="similarity">
    <text evidence="1 5">Belongs to the indoleamine 2,3-dioxygenase family.</text>
</comment>
<proteinExistence type="inferred from homology"/>